<keyword evidence="9" id="KW-0547">Nucleotide-binding</keyword>
<feature type="transmembrane region" description="Helical" evidence="16">
    <location>
        <begin position="27"/>
        <end position="49"/>
    </location>
</feature>
<evidence type="ECO:0000256" key="16">
    <source>
        <dbReference type="SAM" id="Phobius"/>
    </source>
</evidence>
<dbReference type="SUPFAM" id="SSF52540">
    <property type="entry name" value="P-loop containing nucleoside triphosphate hydrolases"/>
    <property type="match status" value="1"/>
</dbReference>
<protein>
    <recommendedName>
        <fullName evidence="4">non-specific protein-tyrosine kinase</fullName>
        <ecNumber evidence="4">2.7.10.2</ecNumber>
    </recommendedName>
</protein>
<sequence>MKEEKIYSVEQEANENKIDFREILFKYLIHWPWLVGTVVVFLLGAWLYLRMATPVYNISATVLIKDDKKGGGVGMASELENLGLDGLVTSSQNIDNEIEVLRSKTIAKEVVVDLNLYVSYTDEDEFPAKDMYKTSPIQVSLIPQEAELLDKTMIVEMALQPQGSLDINVKVGDDKYQKHFDKLPAVFPTERGTLAFFMSPDSLISKGTEDVDSEKKVRNITATINNPLHVARWYCKNMTIEPTSKTTSVAVISLKNSSLRRGQDFINKLLEMYNINTNNDKNEKAQKTAEFIDERIGIISKELGSTEESLETFKRNAGITDLTSEAQIALTGNAEYEKKRVENQTQINLVEDLRRYMRGNEYEVLPGNIGLQDAGLVAQIDRYNEMLVERKRLLRTSTENNPTIINLDTSIRAMKMNVDVTLDRTLQGLLITKTDLDREASRFSRRINEAPGQERQFVSIARQQEIKSGLYLLLLQKREENAITLAATANNAKIIDDAIADEIPVSPKGKMIYLIALVLGVGIPVGVIYLINLTKFKIEGRSDVEKLTSLPIVGDIPLTDEKQGAIAVFENQNNLMSETFRNIRTNLQFMLENDKKVILVTSTVSGEGKSFISANLAISLSLLGKKVVIVGLDIRKPGLNKVFNIPRKEVGITQYLANPEKNLMDLVQLSDVSKNLYILPGGTVPPNPTELLARDGLNKAIETLKKNFDYVILDTAPVGMVTDTLLIGRVADLSVYVCRADYTHKNEYTLINELAEKDKLPNLCTVINGLDLKRRKYGYYYGYGKYGKYYGYGKRYGYGYGYGEQSHTKEE</sequence>
<evidence type="ECO:0000256" key="15">
    <source>
        <dbReference type="ARBA" id="ARBA00051245"/>
    </source>
</evidence>
<keyword evidence="11" id="KW-0067">ATP-binding</keyword>
<comment type="catalytic activity">
    <reaction evidence="15">
        <text>L-tyrosyl-[protein] + ATP = O-phospho-L-tyrosyl-[protein] + ADP + H(+)</text>
        <dbReference type="Rhea" id="RHEA:10596"/>
        <dbReference type="Rhea" id="RHEA-COMP:10136"/>
        <dbReference type="Rhea" id="RHEA-COMP:20101"/>
        <dbReference type="ChEBI" id="CHEBI:15378"/>
        <dbReference type="ChEBI" id="CHEBI:30616"/>
        <dbReference type="ChEBI" id="CHEBI:46858"/>
        <dbReference type="ChEBI" id="CHEBI:61978"/>
        <dbReference type="ChEBI" id="CHEBI:456216"/>
        <dbReference type="EC" id="2.7.10.2"/>
    </reaction>
</comment>
<keyword evidence="5" id="KW-1003">Cell membrane</keyword>
<dbReference type="EC" id="2.7.10.2" evidence="4"/>
<comment type="similarity">
    <text evidence="3">Belongs to the etk/wzc family.</text>
</comment>
<dbReference type="Proteomes" id="UP001292913">
    <property type="component" value="Unassembled WGS sequence"/>
</dbReference>
<evidence type="ECO:0000256" key="12">
    <source>
        <dbReference type="ARBA" id="ARBA00022989"/>
    </source>
</evidence>
<dbReference type="InterPro" id="IPR027417">
    <property type="entry name" value="P-loop_NTPase"/>
</dbReference>
<comment type="subcellular location">
    <subcellularLocation>
        <location evidence="1">Cell inner membrane</location>
        <topology evidence="1">Multi-pass membrane protein</topology>
    </subcellularLocation>
</comment>
<evidence type="ECO:0000256" key="11">
    <source>
        <dbReference type="ARBA" id="ARBA00022840"/>
    </source>
</evidence>
<dbReference type="EMBL" id="JARZAK010000001">
    <property type="protein sequence ID" value="MDY7256243.1"/>
    <property type="molecule type" value="Genomic_DNA"/>
</dbReference>
<dbReference type="Pfam" id="PF02706">
    <property type="entry name" value="Wzz"/>
    <property type="match status" value="1"/>
</dbReference>
<dbReference type="GO" id="GO:0004715">
    <property type="term" value="F:non-membrane spanning protein tyrosine kinase activity"/>
    <property type="evidence" value="ECO:0007669"/>
    <property type="project" value="UniProtKB-EC"/>
</dbReference>
<dbReference type="Pfam" id="PF13807">
    <property type="entry name" value="GNVR"/>
    <property type="match status" value="1"/>
</dbReference>
<feature type="domain" description="Polysaccharide chain length determinant N-terminal" evidence="17">
    <location>
        <begin position="16"/>
        <end position="114"/>
    </location>
</feature>
<dbReference type="InterPro" id="IPR003856">
    <property type="entry name" value="LPS_length_determ_N"/>
</dbReference>
<evidence type="ECO:0000313" key="21">
    <source>
        <dbReference type="Proteomes" id="UP001292913"/>
    </source>
</evidence>
<evidence type="ECO:0000256" key="7">
    <source>
        <dbReference type="ARBA" id="ARBA00022679"/>
    </source>
</evidence>
<keyword evidence="13 16" id="KW-0472">Membrane</keyword>
<keyword evidence="6" id="KW-0997">Cell inner membrane</keyword>
<evidence type="ECO:0000256" key="4">
    <source>
        <dbReference type="ARBA" id="ARBA00011903"/>
    </source>
</evidence>
<evidence type="ECO:0000259" key="18">
    <source>
        <dbReference type="Pfam" id="PF13614"/>
    </source>
</evidence>
<feature type="domain" description="AAA" evidence="18">
    <location>
        <begin position="596"/>
        <end position="726"/>
    </location>
</feature>
<dbReference type="RefSeq" id="WP_258980988.1">
    <property type="nucleotide sequence ID" value="NZ_JARZAK010000001.1"/>
</dbReference>
<evidence type="ECO:0000259" key="19">
    <source>
        <dbReference type="Pfam" id="PF13807"/>
    </source>
</evidence>
<accession>A0ABU5HJ72</accession>
<keyword evidence="8 16" id="KW-0812">Transmembrane</keyword>
<comment type="caution">
    <text evidence="20">The sequence shown here is derived from an EMBL/GenBank/DDBJ whole genome shotgun (WGS) entry which is preliminary data.</text>
</comment>
<evidence type="ECO:0000256" key="3">
    <source>
        <dbReference type="ARBA" id="ARBA00008883"/>
    </source>
</evidence>
<evidence type="ECO:0000256" key="5">
    <source>
        <dbReference type="ARBA" id="ARBA00022475"/>
    </source>
</evidence>
<evidence type="ECO:0000256" key="6">
    <source>
        <dbReference type="ARBA" id="ARBA00022519"/>
    </source>
</evidence>
<keyword evidence="14" id="KW-0829">Tyrosine-protein kinase</keyword>
<evidence type="ECO:0000256" key="10">
    <source>
        <dbReference type="ARBA" id="ARBA00022777"/>
    </source>
</evidence>
<dbReference type="InterPro" id="IPR005702">
    <property type="entry name" value="Wzc-like_C"/>
</dbReference>
<evidence type="ECO:0000256" key="9">
    <source>
        <dbReference type="ARBA" id="ARBA00022741"/>
    </source>
</evidence>
<dbReference type="PANTHER" id="PTHR32309:SF13">
    <property type="entry name" value="FERRIC ENTEROBACTIN TRANSPORT PROTEIN FEPE"/>
    <property type="match status" value="1"/>
</dbReference>
<dbReference type="InterPro" id="IPR032807">
    <property type="entry name" value="GNVR"/>
</dbReference>
<evidence type="ECO:0000256" key="13">
    <source>
        <dbReference type="ARBA" id="ARBA00023136"/>
    </source>
</evidence>
<dbReference type="Gene3D" id="3.40.50.300">
    <property type="entry name" value="P-loop containing nucleotide triphosphate hydrolases"/>
    <property type="match status" value="1"/>
</dbReference>
<evidence type="ECO:0000313" key="20">
    <source>
        <dbReference type="EMBL" id="MDY7256243.1"/>
    </source>
</evidence>
<evidence type="ECO:0000256" key="2">
    <source>
        <dbReference type="ARBA" id="ARBA00007316"/>
    </source>
</evidence>
<evidence type="ECO:0000256" key="14">
    <source>
        <dbReference type="ARBA" id="ARBA00023137"/>
    </source>
</evidence>
<evidence type="ECO:0000259" key="17">
    <source>
        <dbReference type="Pfam" id="PF02706"/>
    </source>
</evidence>
<keyword evidence="7 20" id="KW-0808">Transferase</keyword>
<keyword evidence="21" id="KW-1185">Reference proteome</keyword>
<keyword evidence="12 16" id="KW-1133">Transmembrane helix</keyword>
<reference evidence="20 21" key="1">
    <citation type="submission" date="2023-04" db="EMBL/GenBank/DDBJ databases">
        <title>Bacteroides pacosi sp. nov., isolated from the fecal material of an alpaca.</title>
        <authorList>
            <person name="Miller S."/>
            <person name="Hendry M."/>
            <person name="King J."/>
            <person name="Sankaranarayanan K."/>
            <person name="Lawson P.A."/>
        </authorList>
    </citation>
    <scope>NUCLEOTIDE SEQUENCE [LARGE SCALE GENOMIC DNA]</scope>
    <source>
        <strain evidence="20 21">A2-P53</strain>
    </source>
</reference>
<dbReference type="PANTHER" id="PTHR32309">
    <property type="entry name" value="TYROSINE-PROTEIN KINASE"/>
    <property type="match status" value="1"/>
</dbReference>
<proteinExistence type="inferred from homology"/>
<dbReference type="NCBIfam" id="TIGR01007">
    <property type="entry name" value="eps_fam"/>
    <property type="match status" value="1"/>
</dbReference>
<gene>
    <name evidence="20" type="ORF">QHG74_00695</name>
</gene>
<dbReference type="InterPro" id="IPR050445">
    <property type="entry name" value="Bact_polysacc_biosynth/exp"/>
</dbReference>
<dbReference type="InterPro" id="IPR025669">
    <property type="entry name" value="AAA_dom"/>
</dbReference>
<dbReference type="CDD" id="cd05387">
    <property type="entry name" value="BY-kinase"/>
    <property type="match status" value="1"/>
</dbReference>
<feature type="transmembrane region" description="Helical" evidence="16">
    <location>
        <begin position="511"/>
        <end position="531"/>
    </location>
</feature>
<evidence type="ECO:0000256" key="1">
    <source>
        <dbReference type="ARBA" id="ARBA00004429"/>
    </source>
</evidence>
<dbReference type="Pfam" id="PF13614">
    <property type="entry name" value="AAA_31"/>
    <property type="match status" value="1"/>
</dbReference>
<keyword evidence="10" id="KW-0418">Kinase</keyword>
<evidence type="ECO:0000256" key="8">
    <source>
        <dbReference type="ARBA" id="ARBA00022692"/>
    </source>
</evidence>
<comment type="similarity">
    <text evidence="2">Belongs to the CpsD/CapB family.</text>
</comment>
<feature type="domain" description="Tyrosine-protein kinase G-rich" evidence="19">
    <location>
        <begin position="454"/>
        <end position="529"/>
    </location>
</feature>
<name>A0ABU5HJ72_9BACE</name>
<organism evidence="20 21">
    <name type="scientific">Bacteroides vicugnae</name>
    <dbReference type="NCBI Taxonomy" id="3037989"/>
    <lineage>
        <taxon>Bacteria</taxon>
        <taxon>Pseudomonadati</taxon>
        <taxon>Bacteroidota</taxon>
        <taxon>Bacteroidia</taxon>
        <taxon>Bacteroidales</taxon>
        <taxon>Bacteroidaceae</taxon>
        <taxon>Bacteroides</taxon>
    </lineage>
</organism>